<accession>A0A177D424</accession>
<dbReference type="RefSeq" id="XP_018379301.1">
    <property type="nucleotide sequence ID" value="XM_018526226.1"/>
</dbReference>
<name>A0A177D424_ALTAL</name>
<keyword evidence="2" id="KW-1185">Reference proteome</keyword>
<sequence>MAIYPELSSIVIVNCTKPEHLAVSVLNLPLFRVSRQIRAECLSYMCSRFPIRILGLQTAIVFFSCAGPATSEIKALTLVQPAMSILESKESRDTVEHFFAALNRMEDLNELVLEDIGRNPMLEQSGKELEFVRRVKDLSKRGLDVKVRFGKERVV</sequence>
<reference evidence="1 2" key="1">
    <citation type="submission" date="2016-05" db="EMBL/GenBank/DDBJ databases">
        <title>Comparative analysis of secretome profiles of manganese(II)-oxidizing ascomycete fungi.</title>
        <authorList>
            <consortium name="DOE Joint Genome Institute"/>
            <person name="Zeiner C.A."/>
            <person name="Purvine S.O."/>
            <person name="Zink E.M."/>
            <person name="Wu S."/>
            <person name="Pasa-Tolic L."/>
            <person name="Chaput D.L."/>
            <person name="Haridas S."/>
            <person name="Grigoriev I.V."/>
            <person name="Santelli C.M."/>
            <person name="Hansel C.M."/>
        </authorList>
    </citation>
    <scope>NUCLEOTIDE SEQUENCE [LARGE SCALE GENOMIC DNA]</scope>
    <source>
        <strain evidence="1 2">SRC1lrK2f</strain>
    </source>
</reference>
<proteinExistence type="predicted"/>
<dbReference type="Proteomes" id="UP000077248">
    <property type="component" value="Unassembled WGS sequence"/>
</dbReference>
<evidence type="ECO:0000313" key="2">
    <source>
        <dbReference type="Proteomes" id="UP000077248"/>
    </source>
</evidence>
<dbReference type="EMBL" id="KV441505">
    <property type="protein sequence ID" value="OAG13880.1"/>
    <property type="molecule type" value="Genomic_DNA"/>
</dbReference>
<dbReference type="KEGG" id="aalt:CC77DRAFT_1026292"/>
<organism evidence="1 2">
    <name type="scientific">Alternaria alternata</name>
    <name type="common">Alternaria rot fungus</name>
    <name type="synonym">Torula alternata</name>
    <dbReference type="NCBI Taxonomy" id="5599"/>
    <lineage>
        <taxon>Eukaryota</taxon>
        <taxon>Fungi</taxon>
        <taxon>Dikarya</taxon>
        <taxon>Ascomycota</taxon>
        <taxon>Pezizomycotina</taxon>
        <taxon>Dothideomycetes</taxon>
        <taxon>Pleosporomycetidae</taxon>
        <taxon>Pleosporales</taxon>
        <taxon>Pleosporineae</taxon>
        <taxon>Pleosporaceae</taxon>
        <taxon>Alternaria</taxon>
        <taxon>Alternaria sect. Alternaria</taxon>
        <taxon>Alternaria alternata complex</taxon>
    </lineage>
</organism>
<evidence type="ECO:0000313" key="1">
    <source>
        <dbReference type="EMBL" id="OAG13880.1"/>
    </source>
</evidence>
<dbReference type="VEuPathDB" id="FungiDB:CC77DRAFT_1026292"/>
<dbReference type="OMA" id="SYLCATH"/>
<dbReference type="AlphaFoldDB" id="A0A177D424"/>
<protein>
    <submittedName>
        <fullName evidence="1">Uncharacterized protein</fullName>
    </submittedName>
</protein>
<dbReference type="GeneID" id="29111820"/>
<gene>
    <name evidence="1" type="ORF">CC77DRAFT_1026292</name>
</gene>